<evidence type="ECO:0000313" key="2">
    <source>
        <dbReference type="Proteomes" id="UP000252139"/>
    </source>
</evidence>
<dbReference type="Proteomes" id="UP000252139">
    <property type="component" value="Unassembled WGS sequence"/>
</dbReference>
<reference evidence="1 2" key="1">
    <citation type="journal article" date="2018" name="G3 (Bethesda)">
        <title>Phylogenetic and Phylogenomic Definition of Rhizopus Species.</title>
        <authorList>
            <person name="Gryganskyi A.P."/>
            <person name="Golan J."/>
            <person name="Dolatabadi S."/>
            <person name="Mondo S."/>
            <person name="Robb S."/>
            <person name="Idnurm A."/>
            <person name="Muszewska A."/>
            <person name="Steczkiewicz K."/>
            <person name="Masonjones S."/>
            <person name="Liao H.L."/>
            <person name="Gajdeczka M.T."/>
            <person name="Anike F."/>
            <person name="Vuek A."/>
            <person name="Anishchenko I.M."/>
            <person name="Voigt K."/>
            <person name="de Hoog G.S."/>
            <person name="Smith M.E."/>
            <person name="Heitman J."/>
            <person name="Vilgalys R."/>
            <person name="Stajich J.E."/>
        </authorList>
    </citation>
    <scope>NUCLEOTIDE SEQUENCE [LARGE SCALE GENOMIC DNA]</scope>
    <source>
        <strain evidence="1 2">CBS 357.93</strain>
    </source>
</reference>
<sequence>GDAEDVISKLKTGKNFIRYEIVDEYYQAKYHLHDMSIPDFNDISTHAFLRSLEKTKRATYYILWNDKLHRIEKVLVVFENIALVMENVAMENLYYHEETIPKEQVGANSLAELKSKMDAIDPWIKLVTLRRQVDLELEKDEQSFQTVELKFF</sequence>
<accession>A0A367IT91</accession>
<name>A0A367IT91_RHIAZ</name>
<organism evidence="1 2">
    <name type="scientific">Rhizopus azygosporus</name>
    <name type="common">Rhizopus microsporus var. azygosporus</name>
    <dbReference type="NCBI Taxonomy" id="86630"/>
    <lineage>
        <taxon>Eukaryota</taxon>
        <taxon>Fungi</taxon>
        <taxon>Fungi incertae sedis</taxon>
        <taxon>Mucoromycota</taxon>
        <taxon>Mucoromycotina</taxon>
        <taxon>Mucoromycetes</taxon>
        <taxon>Mucorales</taxon>
        <taxon>Mucorineae</taxon>
        <taxon>Rhizopodaceae</taxon>
        <taxon>Rhizopus</taxon>
    </lineage>
</organism>
<protein>
    <submittedName>
        <fullName evidence="1">Uncharacterized protein</fullName>
    </submittedName>
</protein>
<gene>
    <name evidence="1" type="ORF">CU097_003582</name>
</gene>
<dbReference type="EMBL" id="PJQL01003686">
    <property type="protein sequence ID" value="RCH80888.1"/>
    <property type="molecule type" value="Genomic_DNA"/>
</dbReference>
<proteinExistence type="predicted"/>
<comment type="caution">
    <text evidence="1">The sequence shown here is derived from an EMBL/GenBank/DDBJ whole genome shotgun (WGS) entry which is preliminary data.</text>
</comment>
<evidence type="ECO:0000313" key="1">
    <source>
        <dbReference type="EMBL" id="RCH80888.1"/>
    </source>
</evidence>
<keyword evidence="2" id="KW-1185">Reference proteome</keyword>
<dbReference type="STRING" id="86630.A0A367IT91"/>
<dbReference type="AlphaFoldDB" id="A0A367IT91"/>
<feature type="non-terminal residue" evidence="1">
    <location>
        <position position="1"/>
    </location>
</feature>